<feature type="compositionally biased region" description="Basic and acidic residues" evidence="1">
    <location>
        <begin position="42"/>
        <end position="64"/>
    </location>
</feature>
<comment type="caution">
    <text evidence="2">The sequence shown here is derived from an EMBL/GenBank/DDBJ whole genome shotgun (WGS) entry which is preliminary data.</text>
</comment>
<organism evidence="2 3">
    <name type="scientific">Datura stramonium</name>
    <name type="common">Jimsonweed</name>
    <name type="synonym">Common thornapple</name>
    <dbReference type="NCBI Taxonomy" id="4076"/>
    <lineage>
        <taxon>Eukaryota</taxon>
        <taxon>Viridiplantae</taxon>
        <taxon>Streptophyta</taxon>
        <taxon>Embryophyta</taxon>
        <taxon>Tracheophyta</taxon>
        <taxon>Spermatophyta</taxon>
        <taxon>Magnoliopsida</taxon>
        <taxon>eudicotyledons</taxon>
        <taxon>Gunneridae</taxon>
        <taxon>Pentapetalae</taxon>
        <taxon>asterids</taxon>
        <taxon>lamiids</taxon>
        <taxon>Solanales</taxon>
        <taxon>Solanaceae</taxon>
        <taxon>Solanoideae</taxon>
        <taxon>Datureae</taxon>
        <taxon>Datura</taxon>
    </lineage>
</organism>
<keyword evidence="3" id="KW-1185">Reference proteome</keyword>
<name>A0ABS8WVW9_DATST</name>
<evidence type="ECO:0000256" key="1">
    <source>
        <dbReference type="SAM" id="MobiDB-lite"/>
    </source>
</evidence>
<dbReference type="EMBL" id="JACEIK010011112">
    <property type="protein sequence ID" value="MCE3215467.1"/>
    <property type="molecule type" value="Genomic_DNA"/>
</dbReference>
<evidence type="ECO:0000313" key="3">
    <source>
        <dbReference type="Proteomes" id="UP000823775"/>
    </source>
</evidence>
<protein>
    <submittedName>
        <fullName evidence="2">Uncharacterized protein</fullName>
    </submittedName>
</protein>
<feature type="region of interest" description="Disordered" evidence="1">
    <location>
        <begin position="41"/>
        <end position="72"/>
    </location>
</feature>
<proteinExistence type="predicted"/>
<evidence type="ECO:0000313" key="2">
    <source>
        <dbReference type="EMBL" id="MCE3215467.1"/>
    </source>
</evidence>
<feature type="non-terminal residue" evidence="2">
    <location>
        <position position="72"/>
    </location>
</feature>
<sequence>MKWIHLLHVWPSHYGMVVHSEPHMIVEEEVHDVENLLAEVNEAPKESSNEALSEKVNKEFKEEAPPPLCKHP</sequence>
<gene>
    <name evidence="2" type="ORF">HAX54_002519</name>
</gene>
<accession>A0ABS8WVW9</accession>
<dbReference type="Proteomes" id="UP000823775">
    <property type="component" value="Unassembled WGS sequence"/>
</dbReference>
<reference evidence="2 3" key="1">
    <citation type="journal article" date="2021" name="BMC Genomics">
        <title>Datura genome reveals duplications of psychoactive alkaloid biosynthetic genes and high mutation rate following tissue culture.</title>
        <authorList>
            <person name="Rajewski A."/>
            <person name="Carter-House D."/>
            <person name="Stajich J."/>
            <person name="Litt A."/>
        </authorList>
    </citation>
    <scope>NUCLEOTIDE SEQUENCE [LARGE SCALE GENOMIC DNA]</scope>
    <source>
        <strain evidence="2">AR-01</strain>
    </source>
</reference>